<evidence type="ECO:0000256" key="3">
    <source>
        <dbReference type="ARBA" id="ARBA00022629"/>
    </source>
</evidence>
<accession>A0A7W1X9G0</accession>
<comment type="similarity">
    <text evidence="2">Belongs to the ROK (NagC/XylR) family.</text>
</comment>
<dbReference type="Gene3D" id="3.30.420.40">
    <property type="match status" value="2"/>
</dbReference>
<dbReference type="Pfam" id="PF00480">
    <property type="entry name" value="ROK"/>
    <property type="match status" value="1"/>
</dbReference>
<keyword evidence="5" id="KW-1185">Reference proteome</keyword>
<dbReference type="Proteomes" id="UP000530514">
    <property type="component" value="Unassembled WGS sequence"/>
</dbReference>
<comment type="caution">
    <text evidence="4">The sequence shown here is derived from an EMBL/GenBank/DDBJ whole genome shotgun (WGS) entry which is preliminary data.</text>
</comment>
<gene>
    <name evidence="4" type="ORF">H1164_06200</name>
</gene>
<dbReference type="SUPFAM" id="SSF46785">
    <property type="entry name" value="Winged helix' DNA-binding domain"/>
    <property type="match status" value="1"/>
</dbReference>
<sequence length="406" mass="43924">MQTGSFRWMKSLNKSTILNIIRLHGPISRAEIAKMTRLTPPTVTNIVSELLQDRLIVESNLGISTGGRKPIMLKINSSGFYVIGIYARAKKLDAAVANLDGKIVYECSCFLPDNPDETAFLLELKRLSEKALAFVRREGQQALGIGIGMHGLVDPLQGESIYAPHLHLKRVPVKKYLETELNVLVEMENDVRSLALAESWFGQGRDLANFITVNISSGIGAGIILDHELYQGDSYSAGEIGHTTIDIDGPKCSCGNYGCLEALASGPAMVERAKREIERGRKSILCEKLEGNADGLTGEAIYEAALDGDLLAIDVLADTGRFLGVGLANLINTFNPSRIILHGGVTRAGRFIIDPLLETVRSRALERPAEQVSIVVSELGKKATLIGAFTLVLKKIFAPAGAAETD</sequence>
<dbReference type="SUPFAM" id="SSF53067">
    <property type="entry name" value="Actin-like ATPase domain"/>
    <property type="match status" value="1"/>
</dbReference>
<dbReference type="PANTHER" id="PTHR18964">
    <property type="entry name" value="ROK (REPRESSOR, ORF, KINASE) FAMILY"/>
    <property type="match status" value="1"/>
</dbReference>
<dbReference type="InterPro" id="IPR000600">
    <property type="entry name" value="ROK"/>
</dbReference>
<dbReference type="CDD" id="cd24076">
    <property type="entry name" value="ASKHA_ATPase_ROK_BsXylR-like"/>
    <property type="match status" value="1"/>
</dbReference>
<evidence type="ECO:0000313" key="4">
    <source>
        <dbReference type="EMBL" id="MBA4542494.1"/>
    </source>
</evidence>
<dbReference type="PROSITE" id="PS01125">
    <property type="entry name" value="ROK"/>
    <property type="match status" value="1"/>
</dbReference>
<proteinExistence type="inferred from homology"/>
<keyword evidence="3" id="KW-0119">Carbohydrate metabolism</keyword>
<dbReference type="Gene3D" id="1.10.10.10">
    <property type="entry name" value="Winged helix-like DNA-binding domain superfamily/Winged helix DNA-binding domain"/>
    <property type="match status" value="1"/>
</dbReference>
<dbReference type="InterPro" id="IPR036388">
    <property type="entry name" value="WH-like_DNA-bd_sf"/>
</dbReference>
<protein>
    <submittedName>
        <fullName evidence="4">ROK family transcriptional regulator</fullName>
    </submittedName>
</protein>
<dbReference type="PANTHER" id="PTHR18964:SF149">
    <property type="entry name" value="BIFUNCTIONAL UDP-N-ACETYLGLUCOSAMINE 2-EPIMERASE_N-ACETYLMANNOSAMINE KINASE"/>
    <property type="match status" value="1"/>
</dbReference>
<dbReference type="InterPro" id="IPR036390">
    <property type="entry name" value="WH_DNA-bd_sf"/>
</dbReference>
<organism evidence="4 5">
    <name type="scientific">Thermoactinomyces daqus</name>
    <dbReference type="NCBI Taxonomy" id="1329516"/>
    <lineage>
        <taxon>Bacteria</taxon>
        <taxon>Bacillati</taxon>
        <taxon>Bacillota</taxon>
        <taxon>Bacilli</taxon>
        <taxon>Bacillales</taxon>
        <taxon>Thermoactinomycetaceae</taxon>
        <taxon>Thermoactinomyces</taxon>
    </lineage>
</organism>
<dbReference type="EMBL" id="JACEIP010000007">
    <property type="protein sequence ID" value="MBA4542494.1"/>
    <property type="molecule type" value="Genomic_DNA"/>
</dbReference>
<evidence type="ECO:0000313" key="5">
    <source>
        <dbReference type="Proteomes" id="UP000530514"/>
    </source>
</evidence>
<name>A0A7W1X9G0_9BACL</name>
<keyword evidence="3" id="KW-0859">Xylose metabolism</keyword>
<evidence type="ECO:0000256" key="2">
    <source>
        <dbReference type="ARBA" id="ARBA00006479"/>
    </source>
</evidence>
<dbReference type="InterPro" id="IPR043129">
    <property type="entry name" value="ATPase_NBD"/>
</dbReference>
<dbReference type="Pfam" id="PF13412">
    <property type="entry name" value="HTH_24"/>
    <property type="match status" value="1"/>
</dbReference>
<reference evidence="4 5" key="1">
    <citation type="submission" date="2020-07" db="EMBL/GenBank/DDBJ databases">
        <authorList>
            <person name="Feng H."/>
        </authorList>
    </citation>
    <scope>NUCLEOTIDE SEQUENCE [LARGE SCALE GENOMIC DNA]</scope>
    <source>
        <strain evidence="5">s-11</strain>
    </source>
</reference>
<dbReference type="InterPro" id="IPR049874">
    <property type="entry name" value="ROK_cs"/>
</dbReference>
<dbReference type="GO" id="GO:0042732">
    <property type="term" value="P:D-xylose metabolic process"/>
    <property type="evidence" value="ECO:0007669"/>
    <property type="project" value="UniProtKB-KW"/>
</dbReference>
<evidence type="ECO:0000256" key="1">
    <source>
        <dbReference type="ARBA" id="ARBA00002486"/>
    </source>
</evidence>
<dbReference type="RefSeq" id="WP_033100277.1">
    <property type="nucleotide sequence ID" value="NZ_JACEIP010000007.1"/>
</dbReference>
<dbReference type="OrthoDB" id="9796533at2"/>
<dbReference type="AlphaFoldDB" id="A0A7W1X9G0"/>
<comment type="function">
    <text evidence="1">Transcriptional repressor of xylose-utilizing enzymes.</text>
</comment>